<feature type="DNA-binding region" description="OmpR/PhoB-type" evidence="7">
    <location>
        <begin position="124"/>
        <end position="218"/>
    </location>
</feature>
<dbReference type="PROSITE" id="PS50110">
    <property type="entry name" value="RESPONSE_REGULATORY"/>
    <property type="match status" value="1"/>
</dbReference>
<feature type="domain" description="OmpR/PhoB-type" evidence="9">
    <location>
        <begin position="124"/>
        <end position="218"/>
    </location>
</feature>
<protein>
    <submittedName>
        <fullName evidence="10">DNA-binding response regulator</fullName>
    </submittedName>
</protein>
<dbReference type="SUPFAM" id="SSF52172">
    <property type="entry name" value="CheY-like"/>
    <property type="match status" value="1"/>
</dbReference>
<proteinExistence type="predicted"/>
<dbReference type="SMART" id="SM00448">
    <property type="entry name" value="REC"/>
    <property type="match status" value="1"/>
</dbReference>
<dbReference type="PROSITE" id="PS51755">
    <property type="entry name" value="OMPR_PHOB"/>
    <property type="match status" value="1"/>
</dbReference>
<evidence type="ECO:0000259" key="8">
    <source>
        <dbReference type="PROSITE" id="PS50110"/>
    </source>
</evidence>
<feature type="domain" description="Response regulatory" evidence="8">
    <location>
        <begin position="2"/>
        <end position="116"/>
    </location>
</feature>
<evidence type="ECO:0000313" key="10">
    <source>
        <dbReference type="EMBL" id="AQV92649.1"/>
    </source>
</evidence>
<feature type="modified residue" description="4-aspartylphosphate" evidence="6">
    <location>
        <position position="51"/>
    </location>
</feature>
<dbReference type="PANTHER" id="PTHR48111:SF67">
    <property type="entry name" value="TRANSCRIPTIONAL REGULATORY PROTEIN TCTD"/>
    <property type="match status" value="1"/>
</dbReference>
<dbReference type="CDD" id="cd17624">
    <property type="entry name" value="REC_OmpR_PmrA-like"/>
    <property type="match status" value="1"/>
</dbReference>
<dbReference type="Gene3D" id="6.10.250.690">
    <property type="match status" value="1"/>
</dbReference>
<dbReference type="Pfam" id="PF00486">
    <property type="entry name" value="Trans_reg_C"/>
    <property type="match status" value="1"/>
</dbReference>
<evidence type="ECO:0000313" key="11">
    <source>
        <dbReference type="Proteomes" id="UP000189627"/>
    </source>
</evidence>
<dbReference type="GO" id="GO:0006355">
    <property type="term" value="P:regulation of DNA-templated transcription"/>
    <property type="evidence" value="ECO:0007669"/>
    <property type="project" value="InterPro"/>
</dbReference>
<dbReference type="Proteomes" id="UP000189627">
    <property type="component" value="Chromosome 1"/>
</dbReference>
<name>A0A1U9UJA8_CUPNE</name>
<dbReference type="Pfam" id="PF00072">
    <property type="entry name" value="Response_reg"/>
    <property type="match status" value="1"/>
</dbReference>
<organism evidence="10 11">
    <name type="scientific">Cupriavidus necator</name>
    <name type="common">Alcaligenes eutrophus</name>
    <name type="synonym">Ralstonia eutropha</name>
    <dbReference type="NCBI Taxonomy" id="106590"/>
    <lineage>
        <taxon>Bacteria</taxon>
        <taxon>Pseudomonadati</taxon>
        <taxon>Pseudomonadota</taxon>
        <taxon>Betaproteobacteria</taxon>
        <taxon>Burkholderiales</taxon>
        <taxon>Burkholderiaceae</taxon>
        <taxon>Cupriavidus</taxon>
    </lineage>
</organism>
<evidence type="ECO:0000256" key="1">
    <source>
        <dbReference type="ARBA" id="ARBA00022553"/>
    </source>
</evidence>
<evidence type="ECO:0000256" key="4">
    <source>
        <dbReference type="ARBA" id="ARBA00023125"/>
    </source>
</evidence>
<dbReference type="EMBL" id="CP017757">
    <property type="protein sequence ID" value="AQV92649.1"/>
    <property type="molecule type" value="Genomic_DNA"/>
</dbReference>
<sequence>MRMLLVEDDPLIGEAVCQTLRDARYAVDWVTDGKQASLAASTEQYSAVLLDLGLPGQDGLAVLRQLRQAGNTVPVLVITARGAIDERIAGLDLGADDYLVKPFHVGELLARLRALTRRQGHEASSILRNGELSLDQTNHEIWFHGVQRQLSAREFALLREFLQRPGAILSRAELESRIYGWNEEVESNAIEFLIHGIRRKLDAGVIKNIRGVGWMVPKAE</sequence>
<evidence type="ECO:0000256" key="5">
    <source>
        <dbReference type="ARBA" id="ARBA00023163"/>
    </source>
</evidence>
<dbReference type="InterPro" id="IPR001867">
    <property type="entry name" value="OmpR/PhoB-type_DNA-bd"/>
</dbReference>
<keyword evidence="1 6" id="KW-0597">Phosphoprotein</keyword>
<dbReference type="SMART" id="SM00862">
    <property type="entry name" value="Trans_reg_C"/>
    <property type="match status" value="1"/>
</dbReference>
<dbReference type="InterPro" id="IPR001789">
    <property type="entry name" value="Sig_transdc_resp-reg_receiver"/>
</dbReference>
<dbReference type="GO" id="GO:0000156">
    <property type="term" value="F:phosphorelay response regulator activity"/>
    <property type="evidence" value="ECO:0007669"/>
    <property type="project" value="TreeGrafter"/>
</dbReference>
<dbReference type="OrthoDB" id="9802426at2"/>
<dbReference type="GO" id="GO:0005829">
    <property type="term" value="C:cytosol"/>
    <property type="evidence" value="ECO:0007669"/>
    <property type="project" value="TreeGrafter"/>
</dbReference>
<dbReference type="GO" id="GO:0000976">
    <property type="term" value="F:transcription cis-regulatory region binding"/>
    <property type="evidence" value="ECO:0007669"/>
    <property type="project" value="TreeGrafter"/>
</dbReference>
<dbReference type="Gene3D" id="3.40.50.2300">
    <property type="match status" value="1"/>
</dbReference>
<dbReference type="PANTHER" id="PTHR48111">
    <property type="entry name" value="REGULATOR OF RPOS"/>
    <property type="match status" value="1"/>
</dbReference>
<accession>A0A1U9UJA8</accession>
<dbReference type="FunFam" id="3.40.50.2300:FF:000002">
    <property type="entry name" value="DNA-binding response regulator PhoP"/>
    <property type="match status" value="1"/>
</dbReference>
<reference evidence="11" key="1">
    <citation type="submission" date="2017-02" db="EMBL/GenBank/DDBJ databases">
        <title>Complete genome sequence of Cupriavidus necator strain NH9, a 3-chlorobenzoate degrader.</title>
        <authorList>
            <person name="Moriuchi R."/>
            <person name="Dohra H."/>
            <person name="Ogawa N."/>
        </authorList>
    </citation>
    <scope>NUCLEOTIDE SEQUENCE [LARGE SCALE GENOMIC DNA]</scope>
    <source>
        <strain evidence="11">NH9</strain>
    </source>
</reference>
<keyword evidence="5" id="KW-0804">Transcription</keyword>
<dbReference type="GO" id="GO:0032993">
    <property type="term" value="C:protein-DNA complex"/>
    <property type="evidence" value="ECO:0007669"/>
    <property type="project" value="TreeGrafter"/>
</dbReference>
<evidence type="ECO:0000256" key="3">
    <source>
        <dbReference type="ARBA" id="ARBA00023015"/>
    </source>
</evidence>
<keyword evidence="3" id="KW-0805">Transcription regulation</keyword>
<evidence type="ECO:0000259" key="9">
    <source>
        <dbReference type="PROSITE" id="PS51755"/>
    </source>
</evidence>
<dbReference type="InterPro" id="IPR039420">
    <property type="entry name" value="WalR-like"/>
</dbReference>
<evidence type="ECO:0000256" key="6">
    <source>
        <dbReference type="PROSITE-ProRule" id="PRU00169"/>
    </source>
</evidence>
<dbReference type="Gene3D" id="1.10.10.10">
    <property type="entry name" value="Winged helix-like DNA-binding domain superfamily/Winged helix DNA-binding domain"/>
    <property type="match status" value="1"/>
</dbReference>
<dbReference type="InterPro" id="IPR011006">
    <property type="entry name" value="CheY-like_superfamily"/>
</dbReference>
<dbReference type="AlphaFoldDB" id="A0A1U9UJA8"/>
<evidence type="ECO:0000256" key="7">
    <source>
        <dbReference type="PROSITE-ProRule" id="PRU01091"/>
    </source>
</evidence>
<dbReference type="InterPro" id="IPR036388">
    <property type="entry name" value="WH-like_DNA-bd_sf"/>
</dbReference>
<keyword evidence="4 7" id="KW-0238">DNA-binding</keyword>
<dbReference type="KEGG" id="cuh:BJN34_01930"/>
<dbReference type="RefSeq" id="WP_078195114.1">
    <property type="nucleotide sequence ID" value="NZ_CP017757.2"/>
</dbReference>
<evidence type="ECO:0000256" key="2">
    <source>
        <dbReference type="ARBA" id="ARBA00023012"/>
    </source>
</evidence>
<gene>
    <name evidence="10" type="ORF">BJN34_01930</name>
</gene>
<keyword evidence="2" id="KW-0902">Two-component regulatory system</keyword>
<dbReference type="CDD" id="cd00383">
    <property type="entry name" value="trans_reg_C"/>
    <property type="match status" value="1"/>
</dbReference>